<proteinExistence type="predicted"/>
<organism evidence="2 3">
    <name type="scientific">Nodularia harveyana UHCC-0300</name>
    <dbReference type="NCBI Taxonomy" id="2974287"/>
    <lineage>
        <taxon>Bacteria</taxon>
        <taxon>Bacillati</taxon>
        <taxon>Cyanobacteriota</taxon>
        <taxon>Cyanophyceae</taxon>
        <taxon>Nostocales</taxon>
        <taxon>Nodulariaceae</taxon>
        <taxon>Nodularia</taxon>
    </lineage>
</organism>
<dbReference type="Proteomes" id="UP001302120">
    <property type="component" value="Unassembled WGS sequence"/>
</dbReference>
<evidence type="ECO:0000259" key="1">
    <source>
        <dbReference type="Pfam" id="PF01381"/>
    </source>
</evidence>
<comment type="caution">
    <text evidence="2">The sequence shown here is derived from an EMBL/GenBank/DDBJ whole genome shotgun (WGS) entry which is preliminary data.</text>
</comment>
<evidence type="ECO:0000313" key="3">
    <source>
        <dbReference type="Proteomes" id="UP001302120"/>
    </source>
</evidence>
<dbReference type="Pfam" id="PF01381">
    <property type="entry name" value="HTH_3"/>
    <property type="match status" value="1"/>
</dbReference>
<accession>A0ABU5UJK7</accession>
<feature type="domain" description="HTH cro/C1-type" evidence="1">
    <location>
        <begin position="13"/>
        <end position="54"/>
    </location>
</feature>
<evidence type="ECO:0000313" key="2">
    <source>
        <dbReference type="EMBL" id="MEA5583752.1"/>
    </source>
</evidence>
<dbReference type="RefSeq" id="WP_323198048.1">
    <property type="nucleotide sequence ID" value="NZ_JAYGHG010000064.1"/>
</dbReference>
<gene>
    <name evidence="2" type="ORF">VB620_20735</name>
</gene>
<dbReference type="CDD" id="cd00093">
    <property type="entry name" value="HTH_XRE"/>
    <property type="match status" value="1"/>
</dbReference>
<dbReference type="InterPro" id="IPR001387">
    <property type="entry name" value="Cro/C1-type_HTH"/>
</dbReference>
<keyword evidence="3" id="KW-1185">Reference proteome</keyword>
<protein>
    <submittedName>
        <fullName evidence="2">Helix-turn-helix transcriptional regulator</fullName>
    </submittedName>
</protein>
<dbReference type="SUPFAM" id="SSF47413">
    <property type="entry name" value="lambda repressor-like DNA-binding domains"/>
    <property type="match status" value="1"/>
</dbReference>
<dbReference type="EMBL" id="JAYGHG010000064">
    <property type="protein sequence ID" value="MEA5583752.1"/>
    <property type="molecule type" value="Genomic_DNA"/>
</dbReference>
<dbReference type="InterPro" id="IPR010982">
    <property type="entry name" value="Lambda_DNA-bd_dom_sf"/>
</dbReference>
<reference evidence="2 3" key="1">
    <citation type="submission" date="2023-12" db="EMBL/GenBank/DDBJ databases">
        <title>Baltic Sea Cyanobacteria.</title>
        <authorList>
            <person name="Delbaje E."/>
            <person name="Fewer D.P."/>
            <person name="Shishido T.K."/>
        </authorList>
    </citation>
    <scope>NUCLEOTIDE SEQUENCE [LARGE SCALE GENOMIC DNA]</scope>
    <source>
        <strain evidence="2 3">UHCC-0300</strain>
    </source>
</reference>
<sequence length="126" mass="14078">MIHQLFKQAQDLYGIKGKELAKLAGISANHLSDFRSGKTWLSPEVLMSLLAAMDELAPGSRRYFCQLLAEQPVPTKKPTVGEKLVELIELADDEEMEAAMIAIGRKWKRTRLGRFHAEDVDNAIAV</sequence>
<name>A0ABU5UJK7_9CYAN</name>